<organism evidence="2 3">
    <name type="scientific">Amycolatopsis bartoniae</name>
    <dbReference type="NCBI Taxonomy" id="941986"/>
    <lineage>
        <taxon>Bacteria</taxon>
        <taxon>Bacillati</taxon>
        <taxon>Actinomycetota</taxon>
        <taxon>Actinomycetes</taxon>
        <taxon>Pseudonocardiales</taxon>
        <taxon>Pseudonocardiaceae</taxon>
        <taxon>Amycolatopsis</taxon>
    </lineage>
</organism>
<reference evidence="2" key="2">
    <citation type="submission" date="2020-09" db="EMBL/GenBank/DDBJ databases">
        <authorList>
            <person name="Sun Q."/>
            <person name="Zhou Y."/>
        </authorList>
    </citation>
    <scope>NUCLEOTIDE SEQUENCE</scope>
    <source>
        <strain evidence="2">CGMCC 4.7679</strain>
    </source>
</reference>
<name>A0A8H9IVI1_9PSEU</name>
<comment type="caution">
    <text evidence="2">The sequence shown here is derived from an EMBL/GenBank/DDBJ whole genome shotgun (WGS) entry which is preliminary data.</text>
</comment>
<dbReference type="EMBL" id="BNAV01000006">
    <property type="protein sequence ID" value="GHF66133.1"/>
    <property type="molecule type" value="Genomic_DNA"/>
</dbReference>
<evidence type="ECO:0000259" key="1">
    <source>
        <dbReference type="Pfam" id="PF12697"/>
    </source>
</evidence>
<dbReference type="GO" id="GO:0003824">
    <property type="term" value="F:catalytic activity"/>
    <property type="evidence" value="ECO:0007669"/>
    <property type="project" value="UniProtKB-ARBA"/>
</dbReference>
<gene>
    <name evidence="2" type="ORF">GCM10017566_44830</name>
</gene>
<dbReference type="InterPro" id="IPR029058">
    <property type="entry name" value="AB_hydrolase_fold"/>
</dbReference>
<proteinExistence type="predicted"/>
<dbReference type="InterPro" id="IPR000073">
    <property type="entry name" value="AB_hydrolase_1"/>
</dbReference>
<keyword evidence="3" id="KW-1185">Reference proteome</keyword>
<protein>
    <recommendedName>
        <fullName evidence="1">AB hydrolase-1 domain-containing protein</fullName>
    </recommendedName>
</protein>
<dbReference type="AlphaFoldDB" id="A0A8H9IVI1"/>
<feature type="domain" description="AB hydrolase-1" evidence="1">
    <location>
        <begin position="5"/>
        <end position="206"/>
    </location>
</feature>
<dbReference type="RefSeq" id="WP_145932766.1">
    <property type="nucleotide sequence ID" value="NZ_BNAV01000006.1"/>
</dbReference>
<dbReference type="Pfam" id="PF12697">
    <property type="entry name" value="Abhydrolase_6"/>
    <property type="match status" value="1"/>
</dbReference>
<reference evidence="2" key="1">
    <citation type="journal article" date="2014" name="Int. J. Syst. Evol. Microbiol.">
        <title>Complete genome sequence of Corynebacterium casei LMG S-19264T (=DSM 44701T), isolated from a smear-ripened cheese.</title>
        <authorList>
            <consortium name="US DOE Joint Genome Institute (JGI-PGF)"/>
            <person name="Walter F."/>
            <person name="Albersmeier A."/>
            <person name="Kalinowski J."/>
            <person name="Ruckert C."/>
        </authorList>
    </citation>
    <scope>NUCLEOTIDE SEQUENCE</scope>
    <source>
        <strain evidence="2">CGMCC 4.7679</strain>
    </source>
</reference>
<dbReference type="SUPFAM" id="SSF53474">
    <property type="entry name" value="alpha/beta-Hydrolases"/>
    <property type="match status" value="1"/>
</dbReference>
<dbReference type="Proteomes" id="UP000658656">
    <property type="component" value="Unassembled WGS sequence"/>
</dbReference>
<dbReference type="Gene3D" id="3.40.50.1820">
    <property type="entry name" value="alpha/beta hydrolase"/>
    <property type="match status" value="1"/>
</dbReference>
<evidence type="ECO:0000313" key="2">
    <source>
        <dbReference type="EMBL" id="GHF66133.1"/>
    </source>
</evidence>
<dbReference type="OrthoDB" id="2972445at2"/>
<evidence type="ECO:0000313" key="3">
    <source>
        <dbReference type="Proteomes" id="UP000658656"/>
    </source>
</evidence>
<accession>A0A8H9IVI1</accession>
<sequence>MTAFVLVHSPLVGPYTWQPVAEVLRRRGFPVQGVPSGFPDRPPYHAKLVEAARSVRGDVVVGHSGAGALLPAIAQHGDRGMVFVDAVLPRPGRSWFETAPPALGEQLLGLAREGWLPPWHEWFPREAFEDLPPRLRDRFFAEVPRLPLAFFEEPAPAAPESRSAYVRLSETYDLFADEAARRGWPVYRENADHLAMLTQPDRIADVVVRAVESVLP</sequence>